<organism evidence="4 5">
    <name type="scientific">Schaalia meyeri</name>
    <dbReference type="NCBI Taxonomy" id="52773"/>
    <lineage>
        <taxon>Bacteria</taxon>
        <taxon>Bacillati</taxon>
        <taxon>Actinomycetota</taxon>
        <taxon>Actinomycetes</taxon>
        <taxon>Actinomycetales</taxon>
        <taxon>Actinomycetaceae</taxon>
        <taxon>Schaalia</taxon>
    </lineage>
</organism>
<evidence type="ECO:0000256" key="1">
    <source>
        <dbReference type="SAM" id="MobiDB-lite"/>
    </source>
</evidence>
<dbReference type="Proteomes" id="UP000595220">
    <property type="component" value="Chromosome"/>
</dbReference>
<keyword evidence="2" id="KW-0812">Transmembrane</keyword>
<feature type="compositionally biased region" description="Basic and acidic residues" evidence="1">
    <location>
        <begin position="242"/>
        <end position="257"/>
    </location>
</feature>
<dbReference type="AlphaFoldDB" id="A0AAQ0BWF0"/>
<name>A0AAQ0BWF0_9ACTO</name>
<keyword evidence="2" id="KW-1133">Transmembrane helix</keyword>
<feature type="chain" id="PRO_5042957337" evidence="3">
    <location>
        <begin position="26"/>
        <end position="303"/>
    </location>
</feature>
<feature type="region of interest" description="Disordered" evidence="1">
    <location>
        <begin position="145"/>
        <end position="203"/>
    </location>
</feature>
<feature type="transmembrane region" description="Helical" evidence="2">
    <location>
        <begin position="212"/>
        <end position="233"/>
    </location>
</feature>
<evidence type="ECO:0000313" key="4">
    <source>
        <dbReference type="EMBL" id="QQC43212.1"/>
    </source>
</evidence>
<keyword evidence="5" id="KW-1185">Reference proteome</keyword>
<gene>
    <name evidence="4" type="ORF">I6H42_05195</name>
</gene>
<accession>A0AAQ0BWF0</accession>
<feature type="compositionally biased region" description="Low complexity" evidence="1">
    <location>
        <begin position="181"/>
        <end position="201"/>
    </location>
</feature>
<reference evidence="4 5" key="1">
    <citation type="submission" date="2020-12" db="EMBL/GenBank/DDBJ databases">
        <title>FDA dAtabase for Regulatory Grade micrObial Sequences (FDA-ARGOS): Supporting development and validation of Infectious Disease Dx tests.</title>
        <authorList>
            <person name="Sproer C."/>
            <person name="Gronow S."/>
            <person name="Severitt S."/>
            <person name="Schroder I."/>
            <person name="Tallon L."/>
            <person name="Sadzewicz L."/>
            <person name="Zhao X."/>
            <person name="Boylan J."/>
            <person name="Ott S."/>
            <person name="Bowen H."/>
            <person name="Vavikolanu K."/>
            <person name="Mehta A."/>
            <person name="Aluvathingal J."/>
            <person name="Nadendla S."/>
            <person name="Lowell S."/>
            <person name="Myers T."/>
            <person name="Yan Y."/>
            <person name="Sichtig H."/>
        </authorList>
    </citation>
    <scope>NUCLEOTIDE SEQUENCE [LARGE SCALE GENOMIC DNA]</scope>
    <source>
        <strain evidence="4 5">FDAARGOS_985</strain>
    </source>
</reference>
<proteinExistence type="predicted"/>
<feature type="compositionally biased region" description="Low complexity" evidence="1">
    <location>
        <begin position="145"/>
        <end position="156"/>
    </location>
</feature>
<evidence type="ECO:0000256" key="2">
    <source>
        <dbReference type="SAM" id="Phobius"/>
    </source>
</evidence>
<feature type="region of interest" description="Disordered" evidence="1">
    <location>
        <begin position="242"/>
        <end position="303"/>
    </location>
</feature>
<evidence type="ECO:0000256" key="3">
    <source>
        <dbReference type="SAM" id="SignalP"/>
    </source>
</evidence>
<protein>
    <submittedName>
        <fullName evidence="4">Uncharacterized protein</fullName>
    </submittedName>
</protein>
<dbReference type="EMBL" id="CP066065">
    <property type="protein sequence ID" value="QQC43212.1"/>
    <property type="molecule type" value="Genomic_DNA"/>
</dbReference>
<sequence length="303" mass="31038">MRLARVLCSAAATLALTAFGGVALADEPTPIRLIEVYEITPGVNATHEVTLSTDHPLIGEQCQSMGTAAKATSSVLVDVDGVAGCRFTWVLEDAGAEVVSIEDGGIFRFHSVSARLLEGYSSPEATATIARVTLVAHASQVEEASAGGSVSSHAGSTKTDASTVTWENVTEDVSAAGTVDATGTSTPSATPSPSLAASATTNRGEHESSWRLLAPIIGLTAAVLGLAIAGAAVRFVTGARRRAADARFDRDASERAAQRRAFAGDAATPRGLSRSARTPETPAPDQGGADVQDSDRFSPPGRP</sequence>
<feature type="compositionally biased region" description="Polar residues" evidence="1">
    <location>
        <begin position="157"/>
        <end position="168"/>
    </location>
</feature>
<evidence type="ECO:0000313" key="5">
    <source>
        <dbReference type="Proteomes" id="UP000595220"/>
    </source>
</evidence>
<keyword evidence="3" id="KW-0732">Signal</keyword>
<dbReference type="RefSeq" id="WP_074633518.1">
    <property type="nucleotide sequence ID" value="NZ_CP066065.1"/>
</dbReference>
<keyword evidence="2" id="KW-0472">Membrane</keyword>
<feature type="signal peptide" evidence="3">
    <location>
        <begin position="1"/>
        <end position="25"/>
    </location>
</feature>